<sequence length="128" mass="14378">MALVPLPSKGRYLSGASGMYRSRSRNNQANKFRKIRVMSPSSTGLLRRSYSSRAGTYSKLRDWSILAVSKLDVIRYFAVGSWGHAVDIDRIFVLQKQGVSPPPAPPPGARRSRIKRGSFHGERVILRY</sequence>
<dbReference type="Proteomes" id="UP000299102">
    <property type="component" value="Unassembled WGS sequence"/>
</dbReference>
<dbReference type="EMBL" id="BGZK01000273">
    <property type="protein sequence ID" value="GBP33432.1"/>
    <property type="molecule type" value="Genomic_DNA"/>
</dbReference>
<protein>
    <submittedName>
        <fullName evidence="1">Uncharacterized protein</fullName>
    </submittedName>
</protein>
<name>A0A4C1V577_EUMVA</name>
<keyword evidence="2" id="KW-1185">Reference proteome</keyword>
<proteinExistence type="predicted"/>
<comment type="caution">
    <text evidence="1">The sequence shown here is derived from an EMBL/GenBank/DDBJ whole genome shotgun (WGS) entry which is preliminary data.</text>
</comment>
<gene>
    <name evidence="1" type="ORF">EVAR_6780_1</name>
</gene>
<evidence type="ECO:0000313" key="1">
    <source>
        <dbReference type="EMBL" id="GBP33432.1"/>
    </source>
</evidence>
<evidence type="ECO:0000313" key="2">
    <source>
        <dbReference type="Proteomes" id="UP000299102"/>
    </source>
</evidence>
<dbReference type="AlphaFoldDB" id="A0A4C1V577"/>
<organism evidence="1 2">
    <name type="scientific">Eumeta variegata</name>
    <name type="common">Bagworm moth</name>
    <name type="synonym">Eumeta japonica</name>
    <dbReference type="NCBI Taxonomy" id="151549"/>
    <lineage>
        <taxon>Eukaryota</taxon>
        <taxon>Metazoa</taxon>
        <taxon>Ecdysozoa</taxon>
        <taxon>Arthropoda</taxon>
        <taxon>Hexapoda</taxon>
        <taxon>Insecta</taxon>
        <taxon>Pterygota</taxon>
        <taxon>Neoptera</taxon>
        <taxon>Endopterygota</taxon>
        <taxon>Lepidoptera</taxon>
        <taxon>Glossata</taxon>
        <taxon>Ditrysia</taxon>
        <taxon>Tineoidea</taxon>
        <taxon>Psychidae</taxon>
        <taxon>Oiketicinae</taxon>
        <taxon>Eumeta</taxon>
    </lineage>
</organism>
<accession>A0A4C1V577</accession>
<reference evidence="1 2" key="1">
    <citation type="journal article" date="2019" name="Commun. Biol.">
        <title>The bagworm genome reveals a unique fibroin gene that provides high tensile strength.</title>
        <authorList>
            <person name="Kono N."/>
            <person name="Nakamura H."/>
            <person name="Ohtoshi R."/>
            <person name="Tomita M."/>
            <person name="Numata K."/>
            <person name="Arakawa K."/>
        </authorList>
    </citation>
    <scope>NUCLEOTIDE SEQUENCE [LARGE SCALE GENOMIC DNA]</scope>
</reference>